<evidence type="ECO:0000256" key="2">
    <source>
        <dbReference type="SAM" id="Phobius"/>
    </source>
</evidence>
<dbReference type="Proteomes" id="UP000477311">
    <property type="component" value="Unassembled WGS sequence"/>
</dbReference>
<dbReference type="PANTHER" id="PTHR37422:SF13">
    <property type="entry name" value="LIPOPOLYSACCHARIDE BIOSYNTHESIS PROTEIN PA4999-RELATED"/>
    <property type="match status" value="1"/>
</dbReference>
<feature type="transmembrane region" description="Helical" evidence="2">
    <location>
        <begin position="337"/>
        <end position="356"/>
    </location>
</feature>
<feature type="transmembrane region" description="Helical" evidence="2">
    <location>
        <begin position="399"/>
        <end position="417"/>
    </location>
</feature>
<dbReference type="InterPro" id="IPR051533">
    <property type="entry name" value="WaaL-like"/>
</dbReference>
<keyword evidence="2" id="KW-0812">Transmembrane</keyword>
<feature type="transmembrane region" description="Helical" evidence="2">
    <location>
        <begin position="99"/>
        <end position="118"/>
    </location>
</feature>
<feature type="transmembrane region" description="Helical" evidence="2">
    <location>
        <begin position="210"/>
        <end position="240"/>
    </location>
</feature>
<reference evidence="3 4" key="1">
    <citation type="submission" date="2020-02" db="EMBL/GenBank/DDBJ databases">
        <title>Draft genome sequence of Limisphaera ngatamarikiensis NGM72.4T, a thermophilic Verrucomicrobia grouped in subdivision 3.</title>
        <authorList>
            <person name="Carere C.R."/>
            <person name="Steen J."/>
            <person name="Hugenholtz P."/>
            <person name="Stott M.B."/>
        </authorList>
    </citation>
    <scope>NUCLEOTIDE SEQUENCE [LARGE SCALE GENOMIC DNA]</scope>
    <source>
        <strain evidence="3 4">NGM72.4</strain>
    </source>
</reference>
<dbReference type="EMBL" id="JAAKYA010000052">
    <property type="protein sequence ID" value="NGO39254.1"/>
    <property type="molecule type" value="Genomic_DNA"/>
</dbReference>
<feature type="transmembrane region" description="Helical" evidence="2">
    <location>
        <begin position="180"/>
        <end position="198"/>
    </location>
</feature>
<dbReference type="RefSeq" id="WP_165107171.1">
    <property type="nucleotide sequence ID" value="NZ_JAAKYA010000052.1"/>
</dbReference>
<evidence type="ECO:0000313" key="3">
    <source>
        <dbReference type="EMBL" id="NGO39254.1"/>
    </source>
</evidence>
<accession>A0A6M1RV60</accession>
<feature type="transmembrane region" description="Helical" evidence="2">
    <location>
        <begin position="76"/>
        <end position="93"/>
    </location>
</feature>
<feature type="transmembrane region" description="Helical" evidence="2">
    <location>
        <begin position="46"/>
        <end position="64"/>
    </location>
</feature>
<dbReference type="AlphaFoldDB" id="A0A6M1RV60"/>
<keyword evidence="3" id="KW-0436">Ligase</keyword>
<organism evidence="3 4">
    <name type="scientific">Limisphaera ngatamarikiensis</name>
    <dbReference type="NCBI Taxonomy" id="1324935"/>
    <lineage>
        <taxon>Bacteria</taxon>
        <taxon>Pseudomonadati</taxon>
        <taxon>Verrucomicrobiota</taxon>
        <taxon>Verrucomicrobiia</taxon>
        <taxon>Limisphaerales</taxon>
        <taxon>Limisphaeraceae</taxon>
        <taxon>Limisphaera</taxon>
    </lineage>
</organism>
<feature type="transmembrane region" description="Helical" evidence="2">
    <location>
        <begin position="252"/>
        <end position="273"/>
    </location>
</feature>
<sequence length="464" mass="50807">MTPLALLFLLAAVMAIWTLPRQWAPVPLLAAACYMTLGQGIEVAGLNFPVIRLVLLAGVVRVLIRGERPAGGWIGMDKLFLAWAAWAILVSFFHKQPGATLQFHLGMVYNALCVYFLLRCFCQDEEDVYRLVRVSAWILVPVALEMLHEQVRGQNLFAVFGAVPDEPAVRNGRIRSQGPFAHAILAGTVGAVCIPMLVGLWRRYPITAKVGLAACGLMVLASASSGPLLSVLFSLAALGLWRWRYWTRQMRIAAVLGYILLDLVMKAPAYYLIARIDLTGGSSSYHRAALIQAAIEHFSEWWRTGTDYTRHWLPYGVPWSEDHVDITNHYLGQGVKGGLPLMLLFISLLWCGFRYVGQAMQNLRGRDPGREFFAWAVGAGLFAHAASCVSVAYFDQSILFLYLTLALTAALKVNWGWAPASASRAERAASYDLPAVTPTEPALPGAGASGWVPASSGPHEKPGI</sequence>
<protein>
    <submittedName>
        <fullName evidence="3">O-antigen ligase family protein</fullName>
    </submittedName>
</protein>
<name>A0A6M1RV60_9BACT</name>
<feature type="transmembrane region" description="Helical" evidence="2">
    <location>
        <begin position="372"/>
        <end position="393"/>
    </location>
</feature>
<keyword evidence="2" id="KW-1133">Transmembrane helix</keyword>
<feature type="region of interest" description="Disordered" evidence="1">
    <location>
        <begin position="442"/>
        <end position="464"/>
    </location>
</feature>
<evidence type="ECO:0000313" key="4">
    <source>
        <dbReference type="Proteomes" id="UP000477311"/>
    </source>
</evidence>
<proteinExistence type="predicted"/>
<comment type="caution">
    <text evidence="3">The sequence shown here is derived from an EMBL/GenBank/DDBJ whole genome shotgun (WGS) entry which is preliminary data.</text>
</comment>
<evidence type="ECO:0000256" key="1">
    <source>
        <dbReference type="SAM" id="MobiDB-lite"/>
    </source>
</evidence>
<dbReference type="GO" id="GO:0016874">
    <property type="term" value="F:ligase activity"/>
    <property type="evidence" value="ECO:0007669"/>
    <property type="project" value="UniProtKB-KW"/>
</dbReference>
<dbReference type="PANTHER" id="PTHR37422">
    <property type="entry name" value="TEICHURONIC ACID BIOSYNTHESIS PROTEIN TUAE"/>
    <property type="match status" value="1"/>
</dbReference>
<keyword evidence="4" id="KW-1185">Reference proteome</keyword>
<gene>
    <name evidence="3" type="ORF">G4L39_07560</name>
</gene>
<keyword evidence="2" id="KW-0472">Membrane</keyword>